<dbReference type="InParanoid" id="A0A2I3RX10"/>
<organism evidence="1 2">
    <name type="scientific">Pan troglodytes</name>
    <name type="common">Chimpanzee</name>
    <dbReference type="NCBI Taxonomy" id="9598"/>
    <lineage>
        <taxon>Eukaryota</taxon>
        <taxon>Metazoa</taxon>
        <taxon>Chordata</taxon>
        <taxon>Craniata</taxon>
        <taxon>Vertebrata</taxon>
        <taxon>Euteleostomi</taxon>
        <taxon>Mammalia</taxon>
        <taxon>Eutheria</taxon>
        <taxon>Euarchontoglires</taxon>
        <taxon>Primates</taxon>
        <taxon>Haplorrhini</taxon>
        <taxon>Catarrhini</taxon>
        <taxon>Hominidae</taxon>
        <taxon>Pan</taxon>
    </lineage>
</organism>
<reference evidence="1" key="3">
    <citation type="submission" date="2025-09" db="UniProtKB">
        <authorList>
            <consortium name="Ensembl"/>
        </authorList>
    </citation>
    <scope>IDENTIFICATION</scope>
</reference>
<accession>A0A2I3RX10</accession>
<dbReference type="AlphaFoldDB" id="A0A2I3RX10"/>
<reference evidence="1" key="2">
    <citation type="submission" date="2025-08" db="UniProtKB">
        <authorList>
            <consortium name="Ensembl"/>
        </authorList>
    </citation>
    <scope>IDENTIFICATION</scope>
</reference>
<dbReference type="GeneTree" id="ENSGT00390000010137"/>
<dbReference type="Ensembl" id="ENSPTRT00000093787.1">
    <property type="protein sequence ID" value="ENSPTRP00000069157.1"/>
    <property type="gene ID" value="ENSPTRG00000042954.1"/>
</dbReference>
<evidence type="ECO:0000313" key="1">
    <source>
        <dbReference type="Ensembl" id="ENSPTRP00000069157.1"/>
    </source>
</evidence>
<name>A0A2I3RX10_PANTR</name>
<sequence>MLPRLVFKLSLSNPPISSSQRARITGMSYHAQLIQVIFNKHNCSASPAVLLSKSVELTLYTLARLKQTFI</sequence>
<proteinExistence type="predicted"/>
<dbReference type="EMBL" id="AACZ04058832">
    <property type="status" value="NOT_ANNOTATED_CDS"/>
    <property type="molecule type" value="Genomic_DNA"/>
</dbReference>
<protein>
    <submittedName>
        <fullName evidence="1">Uncharacterized protein</fullName>
    </submittedName>
</protein>
<dbReference type="OMA" id="MSYHVIF"/>
<reference evidence="1 2" key="1">
    <citation type="journal article" date="2005" name="Nature">
        <title>Initial sequence of the chimpanzee genome and comparison with the human genome.</title>
        <authorList>
            <consortium name="Chimpanzee sequencing and analysis consortium"/>
        </authorList>
    </citation>
    <scope>NUCLEOTIDE SEQUENCE [LARGE SCALE GENOMIC DNA]</scope>
</reference>
<keyword evidence="2" id="KW-1185">Reference proteome</keyword>
<evidence type="ECO:0000313" key="2">
    <source>
        <dbReference type="Proteomes" id="UP000002277"/>
    </source>
</evidence>
<dbReference type="Proteomes" id="UP000002277">
    <property type="component" value="Chromosome 16"/>
</dbReference>
<dbReference type="Bgee" id="ENSPTRG00000042954">
    <property type="expression patterns" value="Expressed in bone marrow and 4 other cell types or tissues"/>
</dbReference>